<evidence type="ECO:0000313" key="1">
    <source>
        <dbReference type="EMBL" id="QEH35599.1"/>
    </source>
</evidence>
<reference evidence="1 2" key="1">
    <citation type="submission" date="2019-08" db="EMBL/GenBank/DDBJ databases">
        <title>Deep-cultivation of Planctomycetes and their phenomic and genomic characterization uncovers novel biology.</title>
        <authorList>
            <person name="Wiegand S."/>
            <person name="Jogler M."/>
            <person name="Boedeker C."/>
            <person name="Pinto D."/>
            <person name="Vollmers J."/>
            <person name="Rivas-Marin E."/>
            <person name="Kohn T."/>
            <person name="Peeters S.H."/>
            <person name="Heuer A."/>
            <person name="Rast P."/>
            <person name="Oberbeckmann S."/>
            <person name="Bunk B."/>
            <person name="Jeske O."/>
            <person name="Meyerdierks A."/>
            <person name="Storesund J.E."/>
            <person name="Kallscheuer N."/>
            <person name="Luecker S."/>
            <person name="Lage O.M."/>
            <person name="Pohl T."/>
            <person name="Merkel B.J."/>
            <person name="Hornburger P."/>
            <person name="Mueller R.-W."/>
            <person name="Bruemmer F."/>
            <person name="Labrenz M."/>
            <person name="Spormann A.M."/>
            <person name="Op den Camp H."/>
            <person name="Overmann J."/>
            <person name="Amann R."/>
            <person name="Jetten M.S.M."/>
            <person name="Mascher T."/>
            <person name="Medema M.H."/>
            <person name="Devos D.P."/>
            <person name="Kaster A.-K."/>
            <person name="Ovreas L."/>
            <person name="Rohde M."/>
            <person name="Galperin M.Y."/>
            <person name="Jogler C."/>
        </authorList>
    </citation>
    <scope>NUCLEOTIDE SEQUENCE [LARGE SCALE GENOMIC DNA]</scope>
    <source>
        <strain evidence="1 2">OJF2</strain>
    </source>
</reference>
<name>A0A5B9W621_9BACT</name>
<sequence length="122" mass="13992">MTTRRWMIAVAVAAMAMGGLVVARAVHNYLLAMARVPYHAAMEGTWRWLEQPTTHTAKPSEEALRAVGDAEEQEAMRAALEELRRIAELFHRRVEYHAAMAYKYRHVARFPWLPIEPDPPEP</sequence>
<dbReference type="EMBL" id="CP042997">
    <property type="protein sequence ID" value="QEH35599.1"/>
    <property type="molecule type" value="Genomic_DNA"/>
</dbReference>
<accession>A0A5B9W621</accession>
<proteinExistence type="predicted"/>
<evidence type="ECO:0000313" key="2">
    <source>
        <dbReference type="Proteomes" id="UP000324233"/>
    </source>
</evidence>
<organism evidence="1 2">
    <name type="scientific">Aquisphaera giovannonii</name>
    <dbReference type="NCBI Taxonomy" id="406548"/>
    <lineage>
        <taxon>Bacteria</taxon>
        <taxon>Pseudomonadati</taxon>
        <taxon>Planctomycetota</taxon>
        <taxon>Planctomycetia</taxon>
        <taxon>Isosphaerales</taxon>
        <taxon>Isosphaeraceae</taxon>
        <taxon>Aquisphaera</taxon>
    </lineage>
</organism>
<dbReference type="Proteomes" id="UP000324233">
    <property type="component" value="Chromosome"/>
</dbReference>
<dbReference type="KEGG" id="agv:OJF2_41520"/>
<dbReference type="AlphaFoldDB" id="A0A5B9W621"/>
<gene>
    <name evidence="1" type="ORF">OJF2_41520</name>
</gene>
<protein>
    <submittedName>
        <fullName evidence="1">Uncharacterized protein</fullName>
    </submittedName>
</protein>
<keyword evidence="2" id="KW-1185">Reference proteome</keyword>